<dbReference type="GO" id="GO:0016787">
    <property type="term" value="F:hydrolase activity"/>
    <property type="evidence" value="ECO:0007669"/>
    <property type="project" value="UniProtKB-UniRule"/>
</dbReference>
<dbReference type="AlphaFoldDB" id="A0A8J3X5U6"/>
<dbReference type="EMBL" id="BOOO01000009">
    <property type="protein sequence ID" value="GII28536.1"/>
    <property type="molecule type" value="Genomic_DNA"/>
</dbReference>
<proteinExistence type="predicted"/>
<dbReference type="PANTHER" id="PTHR11070:SF45">
    <property type="entry name" value="DNA 3'-5' HELICASE"/>
    <property type="match status" value="1"/>
</dbReference>
<dbReference type="GO" id="GO:0005524">
    <property type="term" value="F:ATP binding"/>
    <property type="evidence" value="ECO:0007669"/>
    <property type="project" value="UniProtKB-UniRule"/>
</dbReference>
<keyword evidence="1 5" id="KW-0547">Nucleotide-binding</keyword>
<dbReference type="InterPro" id="IPR014016">
    <property type="entry name" value="UvrD-like_ATP-bd"/>
</dbReference>
<dbReference type="GO" id="GO:0003677">
    <property type="term" value="F:DNA binding"/>
    <property type="evidence" value="ECO:0007669"/>
    <property type="project" value="InterPro"/>
</dbReference>
<evidence type="ECO:0000256" key="4">
    <source>
        <dbReference type="ARBA" id="ARBA00022840"/>
    </source>
</evidence>
<dbReference type="GO" id="GO:0043138">
    <property type="term" value="F:3'-5' DNA helicase activity"/>
    <property type="evidence" value="ECO:0007669"/>
    <property type="project" value="TreeGrafter"/>
</dbReference>
<comment type="caution">
    <text evidence="7">The sequence shown here is derived from an EMBL/GenBank/DDBJ whole genome shotgun (WGS) entry which is preliminary data.</text>
</comment>
<evidence type="ECO:0000313" key="8">
    <source>
        <dbReference type="Proteomes" id="UP000650628"/>
    </source>
</evidence>
<dbReference type="Gene3D" id="3.40.50.300">
    <property type="entry name" value="P-loop containing nucleotide triphosphate hydrolases"/>
    <property type="match status" value="3"/>
</dbReference>
<organism evidence="7 8">
    <name type="scientific">Planotetraspora mira</name>
    <dbReference type="NCBI Taxonomy" id="58121"/>
    <lineage>
        <taxon>Bacteria</taxon>
        <taxon>Bacillati</taxon>
        <taxon>Actinomycetota</taxon>
        <taxon>Actinomycetes</taxon>
        <taxon>Streptosporangiales</taxon>
        <taxon>Streptosporangiaceae</taxon>
        <taxon>Planotetraspora</taxon>
    </lineage>
</organism>
<dbReference type="SUPFAM" id="SSF52540">
    <property type="entry name" value="P-loop containing nucleoside triphosphate hydrolases"/>
    <property type="match status" value="1"/>
</dbReference>
<dbReference type="GO" id="GO:0005829">
    <property type="term" value="C:cytosol"/>
    <property type="evidence" value="ECO:0007669"/>
    <property type="project" value="TreeGrafter"/>
</dbReference>
<evidence type="ECO:0000256" key="3">
    <source>
        <dbReference type="ARBA" id="ARBA00022806"/>
    </source>
</evidence>
<dbReference type="Pfam" id="PF00580">
    <property type="entry name" value="UvrD-helicase"/>
    <property type="match status" value="1"/>
</dbReference>
<evidence type="ECO:0000313" key="7">
    <source>
        <dbReference type="EMBL" id="GII28536.1"/>
    </source>
</evidence>
<dbReference type="GO" id="GO:0000725">
    <property type="term" value="P:recombinational repair"/>
    <property type="evidence" value="ECO:0007669"/>
    <property type="project" value="TreeGrafter"/>
</dbReference>
<dbReference type="PANTHER" id="PTHR11070">
    <property type="entry name" value="UVRD / RECB / PCRA DNA HELICASE FAMILY MEMBER"/>
    <property type="match status" value="1"/>
</dbReference>
<dbReference type="Proteomes" id="UP000650628">
    <property type="component" value="Unassembled WGS sequence"/>
</dbReference>
<name>A0A8J3X5U6_9ACTN</name>
<evidence type="ECO:0000256" key="2">
    <source>
        <dbReference type="ARBA" id="ARBA00022801"/>
    </source>
</evidence>
<protein>
    <submittedName>
        <fullName evidence="7">DNA helicase</fullName>
    </submittedName>
</protein>
<sequence length="756" mass="83303">MERRQSETVRAEALRMEQSYVSMLYERLDTVRDRTEEALREVLARGASGTRQAAFEREVAADEHARRLSQLSAVERGLCFGRIDDTGGETLYIGRIGLRDDEHESKLIDWRAPAARPFYVATPADPGPLVRRRHLHLRHRTVTGIDDEVFDLDMMSEVDRRTLVGEAALLASLRRGRTGRMGDVVATIQTEQDRVIRSGLPGVLVVQGGPGTGKTVAALHRAAYLLYAHRATLERRGVLVIGPNAMFSRYISQVLPSLGETEVVLSSTGELHPGVHATEEDLPAAAVVKGDLRMAAVVEKAVADRQRVPPGDLEIAVPVRTSLRDGVEVVVEEMTVRTGHAACVRARDRARSLLRPHNLARAAFVRQLLDALARDEAAQLDRPVDEEDLRHSAKNLWQHRTVRDAVDRLWPELTPEGLIGELLSDEELLRSAAEPYLTEAERAVLLRAHDAPWTAGDVPLLDEAAEFLGEDDGPARRRERLAERRRQAEETYAEGVLAINDLGELMVASDVADRHRDGGPPVTTADRAVRDRDWAYGHVIVDEAQELSAMAWRTVMRRVPTRSLTVVGDIAQTGSAAGARSWGEMLDRYVKGRWREERLLVNYRTPVEIMDVAADVLRAVAPGQAPPESVRYGEAAPRAVRAADTDLRHLVESELRQIGEGRLAIVTPDARRAEVAALFPEVSDPLDATVAVLTVVQCKGLEFDAVVVVDPGTILGQSAKGGQDLYVAITRATRRLTVVYEGALPEMLERLTASPG</sequence>
<dbReference type="PROSITE" id="PS51198">
    <property type="entry name" value="UVRD_HELICASE_ATP_BIND"/>
    <property type="match status" value="1"/>
</dbReference>
<dbReference type="InterPro" id="IPR027785">
    <property type="entry name" value="UvrD-like_helicase_C"/>
</dbReference>
<dbReference type="Pfam" id="PF13538">
    <property type="entry name" value="UvrD_C_2"/>
    <property type="match status" value="1"/>
</dbReference>
<keyword evidence="4 5" id="KW-0067">ATP-binding</keyword>
<gene>
    <name evidence="7" type="ORF">Pmi06nite_19780</name>
</gene>
<keyword evidence="3 5" id="KW-0347">Helicase</keyword>
<evidence type="ECO:0000256" key="5">
    <source>
        <dbReference type="PROSITE-ProRule" id="PRU00560"/>
    </source>
</evidence>
<evidence type="ECO:0000256" key="1">
    <source>
        <dbReference type="ARBA" id="ARBA00022741"/>
    </source>
</evidence>
<accession>A0A8J3X5U6</accession>
<feature type="domain" description="UvrD-like helicase ATP-binding" evidence="6">
    <location>
        <begin position="187"/>
        <end position="606"/>
    </location>
</feature>
<dbReference type="InterPro" id="IPR027417">
    <property type="entry name" value="P-loop_NTPase"/>
</dbReference>
<feature type="binding site" evidence="5">
    <location>
        <begin position="208"/>
        <end position="215"/>
    </location>
    <ligand>
        <name>ATP</name>
        <dbReference type="ChEBI" id="CHEBI:30616"/>
    </ligand>
</feature>
<keyword evidence="2 5" id="KW-0378">Hydrolase</keyword>
<dbReference type="InterPro" id="IPR000212">
    <property type="entry name" value="DNA_helicase_UvrD/REP"/>
</dbReference>
<evidence type="ECO:0000259" key="6">
    <source>
        <dbReference type="PROSITE" id="PS51198"/>
    </source>
</evidence>
<dbReference type="RefSeq" id="WP_203952570.1">
    <property type="nucleotide sequence ID" value="NZ_BOOO01000009.1"/>
</dbReference>
<keyword evidence="8" id="KW-1185">Reference proteome</keyword>
<reference evidence="7 8" key="1">
    <citation type="submission" date="2021-01" db="EMBL/GenBank/DDBJ databases">
        <title>Whole genome shotgun sequence of Planotetraspora mira NBRC 15435.</title>
        <authorList>
            <person name="Komaki H."/>
            <person name="Tamura T."/>
        </authorList>
    </citation>
    <scope>NUCLEOTIDE SEQUENCE [LARGE SCALE GENOMIC DNA]</scope>
    <source>
        <strain evidence="7 8">NBRC 15435</strain>
    </source>
</reference>